<evidence type="ECO:0000313" key="1">
    <source>
        <dbReference type="EMBL" id="GCE21998.1"/>
    </source>
</evidence>
<proteinExistence type="predicted"/>
<protein>
    <submittedName>
        <fullName evidence="1">Uncharacterized protein</fullName>
    </submittedName>
</protein>
<keyword evidence="2" id="KW-1185">Reference proteome</keyword>
<evidence type="ECO:0000313" key="2">
    <source>
        <dbReference type="Proteomes" id="UP000287188"/>
    </source>
</evidence>
<gene>
    <name evidence="1" type="ORF">KDK_57980</name>
</gene>
<accession>A0A402ASB0</accession>
<sequence>MSQAFYLANNKELYVFNHILHGVLNPLEGIGPKELRIAGLLQSFVQGELIKKIWKGTFWHVISGNSTFLTTKW</sequence>
<reference evidence="2" key="1">
    <citation type="submission" date="2018-12" db="EMBL/GenBank/DDBJ databases">
        <title>Tengunoibacter tsumagoiensis gen. nov., sp. nov., Dictyobacter kobayashii sp. nov., D. alpinus sp. nov., and D. joshuensis sp. nov. and description of Dictyobacteraceae fam. nov. within the order Ktedonobacterales isolated from Tengu-no-mugimeshi.</title>
        <authorList>
            <person name="Wang C.M."/>
            <person name="Zheng Y."/>
            <person name="Sakai Y."/>
            <person name="Toyoda A."/>
            <person name="Minakuchi Y."/>
            <person name="Abe K."/>
            <person name="Yokota A."/>
            <person name="Yabe S."/>
        </authorList>
    </citation>
    <scope>NUCLEOTIDE SEQUENCE [LARGE SCALE GENOMIC DNA]</scope>
    <source>
        <strain evidence="2">Uno11</strain>
    </source>
</reference>
<organism evidence="1 2">
    <name type="scientific">Dictyobacter kobayashii</name>
    <dbReference type="NCBI Taxonomy" id="2014872"/>
    <lineage>
        <taxon>Bacteria</taxon>
        <taxon>Bacillati</taxon>
        <taxon>Chloroflexota</taxon>
        <taxon>Ktedonobacteria</taxon>
        <taxon>Ktedonobacterales</taxon>
        <taxon>Dictyobacteraceae</taxon>
        <taxon>Dictyobacter</taxon>
    </lineage>
</organism>
<name>A0A402ASB0_9CHLR</name>
<dbReference type="AlphaFoldDB" id="A0A402ASB0"/>
<comment type="caution">
    <text evidence="1">The sequence shown here is derived from an EMBL/GenBank/DDBJ whole genome shotgun (WGS) entry which is preliminary data.</text>
</comment>
<dbReference type="Proteomes" id="UP000287188">
    <property type="component" value="Unassembled WGS sequence"/>
</dbReference>
<dbReference type="EMBL" id="BIFS01000002">
    <property type="protein sequence ID" value="GCE21998.1"/>
    <property type="molecule type" value="Genomic_DNA"/>
</dbReference>